<evidence type="ECO:0000256" key="2">
    <source>
        <dbReference type="SAM" id="MobiDB-lite"/>
    </source>
</evidence>
<dbReference type="SUPFAM" id="SSF56349">
    <property type="entry name" value="DNA breaking-rejoining enzymes"/>
    <property type="match status" value="1"/>
</dbReference>
<dbReference type="Gene3D" id="1.10.443.10">
    <property type="entry name" value="Intergrase catalytic core"/>
    <property type="match status" value="1"/>
</dbReference>
<feature type="compositionally biased region" description="Basic and acidic residues" evidence="2">
    <location>
        <begin position="361"/>
        <end position="380"/>
    </location>
</feature>
<dbReference type="Proteomes" id="UP000324800">
    <property type="component" value="Unassembled WGS sequence"/>
</dbReference>
<dbReference type="GO" id="GO:0003677">
    <property type="term" value="F:DNA binding"/>
    <property type="evidence" value="ECO:0007669"/>
    <property type="project" value="InterPro"/>
</dbReference>
<evidence type="ECO:0000313" key="3">
    <source>
        <dbReference type="EMBL" id="KAA6391809.1"/>
    </source>
</evidence>
<reference evidence="3 4" key="1">
    <citation type="submission" date="2019-03" db="EMBL/GenBank/DDBJ databases">
        <title>Single cell metagenomics reveals metabolic interactions within the superorganism composed of flagellate Streblomastix strix and complex community of Bacteroidetes bacteria on its surface.</title>
        <authorList>
            <person name="Treitli S.C."/>
            <person name="Kolisko M."/>
            <person name="Husnik F."/>
            <person name="Keeling P."/>
            <person name="Hampl V."/>
        </authorList>
    </citation>
    <scope>NUCLEOTIDE SEQUENCE [LARGE SCALE GENOMIC DNA]</scope>
    <source>
        <strain evidence="3">ST1C</strain>
    </source>
</reference>
<dbReference type="InterPro" id="IPR011010">
    <property type="entry name" value="DNA_brk_join_enz"/>
</dbReference>
<dbReference type="GO" id="GO:0006310">
    <property type="term" value="P:DNA recombination"/>
    <property type="evidence" value="ECO:0007669"/>
    <property type="project" value="UniProtKB-KW"/>
</dbReference>
<organism evidence="3 4">
    <name type="scientific">Streblomastix strix</name>
    <dbReference type="NCBI Taxonomy" id="222440"/>
    <lineage>
        <taxon>Eukaryota</taxon>
        <taxon>Metamonada</taxon>
        <taxon>Preaxostyla</taxon>
        <taxon>Oxymonadida</taxon>
        <taxon>Streblomastigidae</taxon>
        <taxon>Streblomastix</taxon>
    </lineage>
</organism>
<keyword evidence="1" id="KW-0233">DNA recombination</keyword>
<dbReference type="GO" id="GO:0015074">
    <property type="term" value="P:DNA integration"/>
    <property type="evidence" value="ECO:0007669"/>
    <property type="project" value="InterPro"/>
</dbReference>
<accession>A0A5J4WBR6</accession>
<evidence type="ECO:0000256" key="1">
    <source>
        <dbReference type="ARBA" id="ARBA00023172"/>
    </source>
</evidence>
<evidence type="ECO:0008006" key="5">
    <source>
        <dbReference type="Google" id="ProtNLM"/>
    </source>
</evidence>
<feature type="compositionally biased region" description="Polar residues" evidence="2">
    <location>
        <begin position="323"/>
        <end position="332"/>
    </location>
</feature>
<dbReference type="AlphaFoldDB" id="A0A5J4WBR6"/>
<dbReference type="InterPro" id="IPR013762">
    <property type="entry name" value="Integrase-like_cat_sf"/>
</dbReference>
<name>A0A5J4WBR6_9EUKA</name>
<feature type="compositionally biased region" description="Basic and acidic residues" evidence="2">
    <location>
        <begin position="333"/>
        <end position="342"/>
    </location>
</feature>
<evidence type="ECO:0000313" key="4">
    <source>
        <dbReference type="Proteomes" id="UP000324800"/>
    </source>
</evidence>
<comment type="caution">
    <text evidence="3">The sequence shown here is derived from an EMBL/GenBank/DDBJ whole genome shotgun (WGS) entry which is preliminary data.</text>
</comment>
<feature type="region of interest" description="Disordered" evidence="2">
    <location>
        <begin position="361"/>
        <end position="399"/>
    </location>
</feature>
<dbReference type="EMBL" id="SNRW01002752">
    <property type="protein sequence ID" value="KAA6391809.1"/>
    <property type="molecule type" value="Genomic_DNA"/>
</dbReference>
<dbReference type="OrthoDB" id="2220692at2759"/>
<proteinExistence type="predicted"/>
<gene>
    <name evidence="3" type="ORF">EZS28_012667</name>
</gene>
<feature type="region of interest" description="Disordered" evidence="2">
    <location>
        <begin position="322"/>
        <end position="348"/>
    </location>
</feature>
<sequence length="722" mass="82969">MGNQREEEQTEAGVTVCIPGMDVQLNNNEDLIDLREKEGIESISLETNKVNNGRKSTKDQRRGKFGWQAQVFHSITQTRRTASIANKQINEQSGESIGMDKRNDSNEKVFNRTVLVGDIIGEQQTEDDRQETVRDNNLDRCIDNRMGSECDQEQHKDQEDIQKMGSEHGELQSERNTSNMQINTISQRIYQPIGIQLNNDRNRQYNSVFLNSKSKSKISFEESDRFDLINRRGKWMDINNKTYRWDIEQRSGRIIKVVDGRGLLNKEGDIGQSFGRMVSGNNSGSIRSKEQCKTQEVLYIRQGQKSGRMRFNENFLGGEVCINTPTDTNGEQSNKENSRGESSRNSNSTTLARIVLVDTVKGDSSERERSGRERKGFRDGSEDEKEESESFSGEDVGFRDKRGQDGARLFRSVLEVSGLSRNAIRSIVDNWHGSWRRHACALSAFWEYLRRKGVNIVKDLSDAFVIQARTSVSTMFELMVREEKDIRNKVIEQLMLKSIANTRKVIREVTIWKMEQLLDYIVKLSVDRDKRNLTVNELRRIVITIFMVYAVLRLSELQRAMLNITQIEQGIILICTNLLKGKRGRVEVTLKAVDNKAVCPVAWFQTWNEKKKIKTTDKDLLWKTSENKRALTPEECSKEVHLVMKNEGIDKKFSVTTIRKVAISAMQNKDKTKIEIDRWSRHSESADTVRVNYDVNNNDSIRKALSECVSTREEGGVSELRE</sequence>
<protein>
    <recommendedName>
        <fullName evidence="5">Tyr recombinase domain-containing protein</fullName>
    </recommendedName>
</protein>